<evidence type="ECO:0000313" key="2">
    <source>
        <dbReference type="EMBL" id="KAG5457657.1"/>
    </source>
</evidence>
<dbReference type="AlphaFoldDB" id="A0A8H8DH20"/>
<dbReference type="PANTHER" id="PTHR36527:SF3">
    <property type="entry name" value="OS01G0282866 PROTEIN"/>
    <property type="match status" value="1"/>
</dbReference>
<comment type="caution">
    <text evidence="2">The sequence shown here is derived from an EMBL/GenBank/DDBJ whole genome shotgun (WGS) entry which is preliminary data.</text>
</comment>
<evidence type="ECO:0000256" key="1">
    <source>
        <dbReference type="SAM" id="MobiDB-lite"/>
    </source>
</evidence>
<feature type="compositionally biased region" description="Basic and acidic residues" evidence="1">
    <location>
        <begin position="111"/>
        <end position="127"/>
    </location>
</feature>
<name>A0A8H8DH20_9FUNG</name>
<feature type="region of interest" description="Disordered" evidence="1">
    <location>
        <begin position="105"/>
        <end position="127"/>
    </location>
</feature>
<reference evidence="2 3" key="1">
    <citation type="journal article" name="Sci. Rep.">
        <title>Genome-scale phylogenetic analyses confirm Olpidium as the closest living zoosporic fungus to the non-flagellated, terrestrial fungi.</title>
        <authorList>
            <person name="Chang Y."/>
            <person name="Rochon D."/>
            <person name="Sekimoto S."/>
            <person name="Wang Y."/>
            <person name="Chovatia M."/>
            <person name="Sandor L."/>
            <person name="Salamov A."/>
            <person name="Grigoriev I.V."/>
            <person name="Stajich J.E."/>
            <person name="Spatafora J.W."/>
        </authorList>
    </citation>
    <scope>NUCLEOTIDE SEQUENCE [LARGE SCALE GENOMIC DNA]</scope>
    <source>
        <strain evidence="2">S191</strain>
    </source>
</reference>
<evidence type="ECO:0000313" key="3">
    <source>
        <dbReference type="Proteomes" id="UP000673691"/>
    </source>
</evidence>
<dbReference type="Proteomes" id="UP000673691">
    <property type="component" value="Unassembled WGS sequence"/>
</dbReference>
<sequence length="227" mass="25719">PQNKVPFYLNGCRVPDERDGHLQALGRDVADGRFHVVGDPFDEVAGVLVLHVEHLFVDLFHAHPAAEHGRDREVPPVARVGRGHHVLGVEHLLGQFRHREGAVLLRTPRSQRGEPDHEKPREGDHVDGKLPQVCIELAGKPEAGGDPGHDRRDEVVQISVRRGGELQRPEANVVQGLVVDAEGFVRVFHKLMDGKRRVIRLDNRIGDLRKRDVIRTRPYDLHRRNFR</sequence>
<organism evidence="2 3">
    <name type="scientific">Olpidium bornovanus</name>
    <dbReference type="NCBI Taxonomy" id="278681"/>
    <lineage>
        <taxon>Eukaryota</taxon>
        <taxon>Fungi</taxon>
        <taxon>Fungi incertae sedis</taxon>
        <taxon>Olpidiomycota</taxon>
        <taxon>Olpidiomycotina</taxon>
        <taxon>Olpidiomycetes</taxon>
        <taxon>Olpidiales</taxon>
        <taxon>Olpidiaceae</taxon>
        <taxon>Olpidium</taxon>
    </lineage>
</organism>
<keyword evidence="3" id="KW-1185">Reference proteome</keyword>
<feature type="non-terminal residue" evidence="2">
    <location>
        <position position="1"/>
    </location>
</feature>
<dbReference type="PANTHER" id="PTHR36527">
    <property type="entry name" value="OS01G0282866 PROTEIN"/>
    <property type="match status" value="1"/>
</dbReference>
<gene>
    <name evidence="2" type="ORF">BJ554DRAFT_2271</name>
</gene>
<dbReference type="EMBL" id="JAEFCI010009713">
    <property type="protein sequence ID" value="KAG5457657.1"/>
    <property type="molecule type" value="Genomic_DNA"/>
</dbReference>
<protein>
    <submittedName>
        <fullName evidence="2">Uncharacterized protein</fullName>
    </submittedName>
</protein>
<proteinExistence type="predicted"/>
<dbReference type="OrthoDB" id="8043378at2759"/>
<accession>A0A8H8DH20</accession>